<dbReference type="EMBL" id="MLBY01000005">
    <property type="protein sequence ID" value="MEE7459664.1"/>
    <property type="molecule type" value="Genomic_DNA"/>
</dbReference>
<organism evidence="1 2">
    <name type="scientific">Methylobacterium radiotolerans</name>
    <dbReference type="NCBI Taxonomy" id="31998"/>
    <lineage>
        <taxon>Bacteria</taxon>
        <taxon>Pseudomonadati</taxon>
        <taxon>Pseudomonadota</taxon>
        <taxon>Alphaproteobacteria</taxon>
        <taxon>Hyphomicrobiales</taxon>
        <taxon>Methylobacteriaceae</taxon>
        <taxon>Methylobacterium</taxon>
    </lineage>
</organism>
<reference evidence="1 2" key="1">
    <citation type="journal article" date="2012" name="Genet. Mol. Biol.">
        <title>Analysis of 16S rRNA and mxaF genes revealing insights into Methylobacterium niche-specific plant association.</title>
        <authorList>
            <person name="Dourado M.N."/>
            <person name="Andreote F.D."/>
            <person name="Dini-Andreote F."/>
            <person name="Conti R."/>
            <person name="Araujo J.M."/>
            <person name="Araujo W.L."/>
        </authorList>
    </citation>
    <scope>NUCLEOTIDE SEQUENCE [LARGE SCALE GENOMIC DNA]</scope>
    <source>
        <strain evidence="1 2">SR1.6/4</strain>
    </source>
</reference>
<name>A0ABU7TGG0_9HYPH</name>
<evidence type="ECO:0000313" key="2">
    <source>
        <dbReference type="Proteomes" id="UP001349262"/>
    </source>
</evidence>
<evidence type="ECO:0000313" key="1">
    <source>
        <dbReference type="EMBL" id="MEE7459664.1"/>
    </source>
</evidence>
<keyword evidence="2" id="KW-1185">Reference proteome</keyword>
<gene>
    <name evidence="1" type="ORF">MRSR164_23655</name>
</gene>
<dbReference type="Proteomes" id="UP001349262">
    <property type="component" value="Unassembled WGS sequence"/>
</dbReference>
<sequence length="82" mass="9158">MTSDLPPVDPRLGTDIRVTLPMPPDDVGSCLRRSFLEIPDRALSRTDVVRIIGQAKTLDRAKSACGERVVHWIEDVRATFAR</sequence>
<protein>
    <submittedName>
        <fullName evidence="1">Uncharacterized protein</fullName>
    </submittedName>
</protein>
<comment type="caution">
    <text evidence="1">The sequence shown here is derived from an EMBL/GenBank/DDBJ whole genome shotgun (WGS) entry which is preliminary data.</text>
</comment>
<proteinExistence type="predicted"/>
<accession>A0ABU7TGG0</accession>